<protein>
    <recommendedName>
        <fullName evidence="2">Phytase-like domain-containing protein</fullName>
    </recommendedName>
</protein>
<name>A0A1E3GWU4_9HYPH</name>
<organism evidence="3 4">
    <name type="scientific">Methylobrevis pamukkalensis</name>
    <dbReference type="NCBI Taxonomy" id="1439726"/>
    <lineage>
        <taxon>Bacteria</taxon>
        <taxon>Pseudomonadati</taxon>
        <taxon>Pseudomonadota</taxon>
        <taxon>Alphaproteobacteria</taxon>
        <taxon>Hyphomicrobiales</taxon>
        <taxon>Pleomorphomonadaceae</taxon>
        <taxon>Methylobrevis</taxon>
    </lineage>
</organism>
<dbReference type="Proteomes" id="UP000094622">
    <property type="component" value="Unassembled WGS sequence"/>
</dbReference>
<sequence length="732" mass="76031">MTKPAITVSLATVLLAATTLAGHAEPVFNRVATFPVTANLGADDQGREAVAEIITANEDGTLLAYTDSPGEGLGLIDITDAAAPKPAGYIGLGGEPTSVKIIGGNAFVGVVTSKSYTEPSGHLATVDLAGKTVTATCDLGGQPDSVAATKDGGFIAIAIENERDEDINDAALPQLPAGFLVVVPVKDGAADCAGLKKIDLAGVTEVVPEDPEPEFVSINADGKIALTLQENNHIVVVDAATGTVEASFSAGTVDLDGIDTKKDGVIDLTGSMTGVAREPDGLAWIDTNRFVTANEGDWKGGSRGFTIWNKDGTVSYESGASLEREIVSLGHYPDKRNKKGVEIEGVEAGAFGDETLIFVASERSSVVAVYKETGAAPELLQILPSGIGPEGVLAIPARNLLVTANESDLIEDGGVRAHVMIFERAEGTPVYPTIRSLNDGTSAPIAWGALSGLAADPADAGKLYAVTDSFYSAAPRVLTIDATRTPAIITGEMTVTRDGKTAEKLDLEGIAPAAEGGFWLASEGDAKKEVPHALLRVDASGAIVEEVALPAELEAHQERFGYEGVTVTGSGDDTTVWLAVQREWKDDPKGMVKLLAYKPATKTWGAVHYPLEKAEAGWVGLSEITAVEGGKAIIIERDNQIGEAAKLKAVYSVDLSTVTPAPLGGELPVVEKTLVRDLMPDLASGNGFIVDKVEGFTVDKAGDAYFVTDNDGVDDSSGETIFVKLGPLAVSN</sequence>
<dbReference type="SUPFAM" id="SSF51004">
    <property type="entry name" value="C-terminal (heme d1) domain of cytochrome cd1-nitrite reductase"/>
    <property type="match status" value="1"/>
</dbReference>
<dbReference type="InterPro" id="IPR015943">
    <property type="entry name" value="WD40/YVTN_repeat-like_dom_sf"/>
</dbReference>
<dbReference type="RefSeq" id="WP_069308306.1">
    <property type="nucleotide sequence ID" value="NZ_MCRJ01000163.1"/>
</dbReference>
<keyword evidence="4" id="KW-1185">Reference proteome</keyword>
<evidence type="ECO:0000259" key="2">
    <source>
        <dbReference type="Pfam" id="PF13449"/>
    </source>
</evidence>
<dbReference type="PATRIC" id="fig|1439726.3.peg.4404"/>
<dbReference type="Gene3D" id="2.130.10.10">
    <property type="entry name" value="YVTN repeat-like/Quinoprotein amine dehydrogenase"/>
    <property type="match status" value="2"/>
</dbReference>
<evidence type="ECO:0000313" key="3">
    <source>
        <dbReference type="EMBL" id="ODN68539.1"/>
    </source>
</evidence>
<dbReference type="SUPFAM" id="SSF63829">
    <property type="entry name" value="Calcium-dependent phosphotriesterase"/>
    <property type="match status" value="1"/>
</dbReference>
<dbReference type="OrthoDB" id="9803927at2"/>
<keyword evidence="1" id="KW-0732">Signal</keyword>
<feature type="chain" id="PRO_5009128729" description="Phytase-like domain-containing protein" evidence="1">
    <location>
        <begin position="25"/>
        <end position="732"/>
    </location>
</feature>
<dbReference type="AlphaFoldDB" id="A0A1E3GWU4"/>
<dbReference type="EMBL" id="MCRJ01000163">
    <property type="protein sequence ID" value="ODN68539.1"/>
    <property type="molecule type" value="Genomic_DNA"/>
</dbReference>
<comment type="caution">
    <text evidence="3">The sequence shown here is derived from an EMBL/GenBank/DDBJ whole genome shotgun (WGS) entry which is preliminary data.</text>
</comment>
<accession>A0A1E3GWU4</accession>
<dbReference type="Pfam" id="PF13449">
    <property type="entry name" value="Phytase-like"/>
    <property type="match status" value="1"/>
</dbReference>
<proteinExistence type="predicted"/>
<feature type="domain" description="Phytase-like" evidence="2">
    <location>
        <begin position="446"/>
        <end position="711"/>
    </location>
</feature>
<feature type="signal peptide" evidence="1">
    <location>
        <begin position="1"/>
        <end position="24"/>
    </location>
</feature>
<dbReference type="PANTHER" id="PTHR46928:SF1">
    <property type="entry name" value="MESENCHYME-SPECIFIC CELL SURFACE GLYCOPROTEIN"/>
    <property type="match status" value="1"/>
</dbReference>
<evidence type="ECO:0000256" key="1">
    <source>
        <dbReference type="SAM" id="SignalP"/>
    </source>
</evidence>
<dbReference type="InterPro" id="IPR027372">
    <property type="entry name" value="Phytase-like_dom"/>
</dbReference>
<gene>
    <name evidence="3" type="ORF">A6302_04162</name>
</gene>
<evidence type="ECO:0000313" key="4">
    <source>
        <dbReference type="Proteomes" id="UP000094622"/>
    </source>
</evidence>
<dbReference type="InterPro" id="IPR011048">
    <property type="entry name" value="Haem_d1_sf"/>
</dbReference>
<reference evidence="3 4" key="1">
    <citation type="submission" date="2016-07" db="EMBL/GenBank/DDBJ databases">
        <title>Draft Genome Sequence of Methylobrevis pamukkalensis PK2.</title>
        <authorList>
            <person name="Vasilenko O.V."/>
            <person name="Doronina N.V."/>
            <person name="Shmareva M.N."/>
            <person name="Tarlachkov S.V."/>
            <person name="Mustakhimov I."/>
            <person name="Trotsenko Y.A."/>
        </authorList>
    </citation>
    <scope>NUCLEOTIDE SEQUENCE [LARGE SCALE GENOMIC DNA]</scope>
    <source>
        <strain evidence="3 4">PK2</strain>
    </source>
</reference>
<dbReference type="PANTHER" id="PTHR46928">
    <property type="entry name" value="MESENCHYME-SPECIFIC CELL SURFACE GLYCOPROTEIN"/>
    <property type="match status" value="1"/>
</dbReference>
<dbReference type="InterPro" id="IPR052956">
    <property type="entry name" value="Mesenchyme-surface_protein"/>
</dbReference>